<evidence type="ECO:0000259" key="1">
    <source>
        <dbReference type="SMART" id="SM00382"/>
    </source>
</evidence>
<dbReference type="SMART" id="SM00382">
    <property type="entry name" value="AAA"/>
    <property type="match status" value="1"/>
</dbReference>
<organism evidence="2 3">
    <name type="scientific">Blepharisma stoltei</name>
    <dbReference type="NCBI Taxonomy" id="1481888"/>
    <lineage>
        <taxon>Eukaryota</taxon>
        <taxon>Sar</taxon>
        <taxon>Alveolata</taxon>
        <taxon>Ciliophora</taxon>
        <taxon>Postciliodesmatophora</taxon>
        <taxon>Heterotrichea</taxon>
        <taxon>Heterotrichida</taxon>
        <taxon>Blepharismidae</taxon>
        <taxon>Blepharisma</taxon>
    </lineage>
</organism>
<feature type="domain" description="AAA+ ATPase" evidence="1">
    <location>
        <begin position="2"/>
        <end position="186"/>
    </location>
</feature>
<dbReference type="GO" id="GO:0000049">
    <property type="term" value="F:tRNA binding"/>
    <property type="evidence" value="ECO:0007669"/>
    <property type="project" value="TreeGrafter"/>
</dbReference>
<dbReference type="Proteomes" id="UP001162131">
    <property type="component" value="Unassembled WGS sequence"/>
</dbReference>
<dbReference type="Gene3D" id="3.40.50.300">
    <property type="entry name" value="P-loop containing nucleotide triphosphate hydrolases"/>
    <property type="match status" value="1"/>
</dbReference>
<dbReference type="InterPro" id="IPR027417">
    <property type="entry name" value="P-loop_NTPase"/>
</dbReference>
<sequence>MNNIVVVISGCPGSGKTTLAKYLARSLDGILLSYDDILRELGNFSVENFHQARILFLERFLEIMNNCDSKIILIDDVNHLKSLIKPYKRIAQQHSSKFLHLIIDISLENALSQNLQRENQVTEEVLITHYEKLQQEKFWKNSKHIQSQEIEKMSQKAILLTNEAEVLRPRELISVPQQQSLMHEIDIELRKCVRSLILAVPDLQRKEFAELANKTKQDVMALMSKIPEPTLDYAKWQFESIISLKIRK</sequence>
<evidence type="ECO:0000313" key="3">
    <source>
        <dbReference type="Proteomes" id="UP001162131"/>
    </source>
</evidence>
<evidence type="ECO:0000313" key="2">
    <source>
        <dbReference type="EMBL" id="CAG9312114.1"/>
    </source>
</evidence>
<dbReference type="PANTHER" id="PTHR20873">
    <property type="entry name" value="L-SERYL-TRNA(SEC) KINASE"/>
    <property type="match status" value="1"/>
</dbReference>
<dbReference type="GO" id="GO:0016301">
    <property type="term" value="F:kinase activity"/>
    <property type="evidence" value="ECO:0007669"/>
    <property type="project" value="TreeGrafter"/>
</dbReference>
<gene>
    <name evidence="2" type="ORF">BSTOLATCC_MIC5364</name>
</gene>
<proteinExistence type="predicted"/>
<dbReference type="AlphaFoldDB" id="A0AAU9IJY0"/>
<dbReference type="Pfam" id="PF13671">
    <property type="entry name" value="AAA_33"/>
    <property type="match status" value="1"/>
</dbReference>
<dbReference type="EMBL" id="CAJZBQ010000005">
    <property type="protein sequence ID" value="CAG9312114.1"/>
    <property type="molecule type" value="Genomic_DNA"/>
</dbReference>
<dbReference type="SUPFAM" id="SSF52540">
    <property type="entry name" value="P-loop containing nucleoside triphosphate hydrolases"/>
    <property type="match status" value="1"/>
</dbReference>
<keyword evidence="3" id="KW-1185">Reference proteome</keyword>
<dbReference type="PANTHER" id="PTHR20873:SF0">
    <property type="entry name" value="L-SERYL-TRNA(SEC) KINASE"/>
    <property type="match status" value="1"/>
</dbReference>
<dbReference type="InterPro" id="IPR003593">
    <property type="entry name" value="AAA+_ATPase"/>
</dbReference>
<dbReference type="InterPro" id="IPR052648">
    <property type="entry name" value="Ser-tRNA(Sec)_kinase"/>
</dbReference>
<accession>A0AAU9IJY0</accession>
<reference evidence="2" key="1">
    <citation type="submission" date="2021-09" db="EMBL/GenBank/DDBJ databases">
        <authorList>
            <consortium name="AG Swart"/>
            <person name="Singh M."/>
            <person name="Singh A."/>
            <person name="Seah K."/>
            <person name="Emmerich C."/>
        </authorList>
    </citation>
    <scope>NUCLEOTIDE SEQUENCE</scope>
    <source>
        <strain evidence="2">ATCC30299</strain>
    </source>
</reference>
<name>A0AAU9IJY0_9CILI</name>
<protein>
    <recommendedName>
        <fullName evidence="1">AAA+ ATPase domain-containing protein</fullName>
    </recommendedName>
</protein>
<comment type="caution">
    <text evidence="2">The sequence shown here is derived from an EMBL/GenBank/DDBJ whole genome shotgun (WGS) entry which is preliminary data.</text>
</comment>